<dbReference type="InterPro" id="IPR036388">
    <property type="entry name" value="WH-like_DNA-bd_sf"/>
</dbReference>
<evidence type="ECO:0000256" key="4">
    <source>
        <dbReference type="ARBA" id="ARBA00023163"/>
    </source>
</evidence>
<dbReference type="PROSITE" id="PS50931">
    <property type="entry name" value="HTH_LYSR"/>
    <property type="match status" value="1"/>
</dbReference>
<dbReference type="RefSeq" id="WP_124941784.1">
    <property type="nucleotide sequence ID" value="NZ_CP033578.1"/>
</dbReference>
<dbReference type="InterPro" id="IPR050389">
    <property type="entry name" value="LysR-type_TF"/>
</dbReference>
<proteinExistence type="inferred from homology"/>
<dbReference type="GeneID" id="64088254"/>
<organism evidence="5 6">
    <name type="scientific">Vibrio mediterranei</name>
    <dbReference type="NCBI Taxonomy" id="689"/>
    <lineage>
        <taxon>Bacteria</taxon>
        <taxon>Pseudomonadati</taxon>
        <taxon>Pseudomonadota</taxon>
        <taxon>Gammaproteobacteria</taxon>
        <taxon>Vibrionales</taxon>
        <taxon>Vibrionaceae</taxon>
        <taxon>Vibrio</taxon>
    </lineage>
</organism>
<dbReference type="GO" id="GO:0003700">
    <property type="term" value="F:DNA-binding transcription factor activity"/>
    <property type="evidence" value="ECO:0007669"/>
    <property type="project" value="InterPro"/>
</dbReference>
<dbReference type="EMBL" id="CP033578">
    <property type="protein sequence ID" value="AYV24125.1"/>
    <property type="molecule type" value="Genomic_DNA"/>
</dbReference>
<accession>A0A3G4VID6</accession>
<dbReference type="Gene3D" id="1.10.10.10">
    <property type="entry name" value="Winged helix-like DNA-binding domain superfamily/Winged helix DNA-binding domain"/>
    <property type="match status" value="1"/>
</dbReference>
<name>A0A3G4VID6_9VIBR</name>
<dbReference type="Gene3D" id="3.40.190.10">
    <property type="entry name" value="Periplasmic binding protein-like II"/>
    <property type="match status" value="2"/>
</dbReference>
<evidence type="ECO:0000256" key="1">
    <source>
        <dbReference type="ARBA" id="ARBA00009437"/>
    </source>
</evidence>
<dbReference type="Proteomes" id="UP000279760">
    <property type="component" value="Chromosome 2"/>
</dbReference>
<dbReference type="PANTHER" id="PTHR30118:SF15">
    <property type="entry name" value="TRANSCRIPTIONAL REGULATORY PROTEIN"/>
    <property type="match status" value="1"/>
</dbReference>
<dbReference type="PANTHER" id="PTHR30118">
    <property type="entry name" value="HTH-TYPE TRANSCRIPTIONAL REGULATOR LEUO-RELATED"/>
    <property type="match status" value="1"/>
</dbReference>
<evidence type="ECO:0000256" key="2">
    <source>
        <dbReference type="ARBA" id="ARBA00023015"/>
    </source>
</evidence>
<keyword evidence="2" id="KW-0805">Transcription regulation</keyword>
<evidence type="ECO:0000313" key="5">
    <source>
        <dbReference type="EMBL" id="AYV24125.1"/>
    </source>
</evidence>
<protein>
    <submittedName>
        <fullName evidence="5">LysR family transcriptional regulator</fullName>
    </submittedName>
</protein>
<dbReference type="SUPFAM" id="SSF53850">
    <property type="entry name" value="Periplasmic binding protein-like II"/>
    <property type="match status" value="1"/>
</dbReference>
<dbReference type="AlphaFoldDB" id="A0A3G4VID6"/>
<reference evidence="5 6" key="1">
    <citation type="submission" date="2018-11" db="EMBL/GenBank/DDBJ databases">
        <title>Complete Genome Sequence of Vbrio mediterranei 117-T6: a Potential Pathogen Bacteria Isolated from the Conchocelis of Pyropia.</title>
        <authorList>
            <person name="Liu Q."/>
        </authorList>
    </citation>
    <scope>NUCLEOTIDE SEQUENCE [LARGE SCALE GENOMIC DNA]</scope>
    <source>
        <strain evidence="5 6">117-T6</strain>
    </source>
</reference>
<dbReference type="Pfam" id="PF00126">
    <property type="entry name" value="HTH_1"/>
    <property type="match status" value="1"/>
</dbReference>
<sequence length="309" mass="35065">MSNILTNLDLNLLKAFVITYKERNLKRAAERLFITAPAVSVKLNKLKQELGGELFIKVPTGFEPTALADHLYERVEPLLNQLYSDIGSLKGFEPAKLSGRVNIDLGQHFISWFAPKLFSLVKSSAHQASMTFNGFSENTISNLRHGDVDIGIEYARVDIPKDIMELPLKIKPLVMAVRKDHPITSKTARVEELAGYGCAMIELNLDEGGKRWHFIHEAERQCGVKLEPEFTSSSLEAVVETLCHSNMFCPASKHIVEQYSDKLKSIEFVEMLDLVNYPVSLYLHRRNRHSPKHQWLIDQIQLGFSTFNV</sequence>
<comment type="similarity">
    <text evidence="1">Belongs to the LysR transcriptional regulatory family.</text>
</comment>
<dbReference type="Pfam" id="PF03466">
    <property type="entry name" value="LysR_substrate"/>
    <property type="match status" value="1"/>
</dbReference>
<gene>
    <name evidence="5" type="ORF">ECB94_22930</name>
</gene>
<keyword evidence="4" id="KW-0804">Transcription</keyword>
<keyword evidence="3" id="KW-0238">DNA-binding</keyword>
<dbReference type="InterPro" id="IPR000847">
    <property type="entry name" value="LysR_HTH_N"/>
</dbReference>
<dbReference type="SUPFAM" id="SSF46785">
    <property type="entry name" value="Winged helix' DNA-binding domain"/>
    <property type="match status" value="1"/>
</dbReference>
<evidence type="ECO:0000256" key="3">
    <source>
        <dbReference type="ARBA" id="ARBA00023125"/>
    </source>
</evidence>
<dbReference type="GO" id="GO:0003677">
    <property type="term" value="F:DNA binding"/>
    <property type="evidence" value="ECO:0007669"/>
    <property type="project" value="UniProtKB-KW"/>
</dbReference>
<evidence type="ECO:0000313" key="6">
    <source>
        <dbReference type="Proteomes" id="UP000279760"/>
    </source>
</evidence>
<dbReference type="InterPro" id="IPR005119">
    <property type="entry name" value="LysR_subst-bd"/>
</dbReference>
<dbReference type="InterPro" id="IPR036390">
    <property type="entry name" value="WH_DNA-bd_sf"/>
</dbReference>